<dbReference type="AlphaFoldDB" id="A0A6V7U391"/>
<dbReference type="Proteomes" id="UP000580250">
    <property type="component" value="Unassembled WGS sequence"/>
</dbReference>
<dbReference type="GO" id="GO:0000981">
    <property type="term" value="F:DNA-binding transcription factor activity, RNA polymerase II-specific"/>
    <property type="evidence" value="ECO:0007669"/>
    <property type="project" value="TreeGrafter"/>
</dbReference>
<feature type="region of interest" description="Disordered" evidence="10">
    <location>
        <begin position="114"/>
        <end position="148"/>
    </location>
</feature>
<comment type="subcellular location">
    <subcellularLocation>
        <location evidence="1">Nucleus</location>
    </subcellularLocation>
</comment>
<evidence type="ECO:0000313" key="12">
    <source>
        <dbReference type="EMBL" id="CAD2140615.1"/>
    </source>
</evidence>
<evidence type="ECO:0000256" key="3">
    <source>
        <dbReference type="ARBA" id="ARBA00022737"/>
    </source>
</evidence>
<dbReference type="Gene3D" id="3.30.160.60">
    <property type="entry name" value="Classic Zinc Finger"/>
    <property type="match status" value="4"/>
</dbReference>
<evidence type="ECO:0000256" key="4">
    <source>
        <dbReference type="ARBA" id="ARBA00022771"/>
    </source>
</evidence>
<dbReference type="InterPro" id="IPR036236">
    <property type="entry name" value="Znf_C2H2_sf"/>
</dbReference>
<comment type="similarity">
    <text evidence="8">Belongs to the snail C2H2-type zinc-finger protein family.</text>
</comment>
<gene>
    <name evidence="12" type="ORF">MENT_LOCUS6595</name>
</gene>
<evidence type="ECO:0000256" key="7">
    <source>
        <dbReference type="ARBA" id="ARBA00023242"/>
    </source>
</evidence>
<evidence type="ECO:0000256" key="1">
    <source>
        <dbReference type="ARBA" id="ARBA00004123"/>
    </source>
</evidence>
<keyword evidence="5" id="KW-0862">Zinc</keyword>
<dbReference type="InterPro" id="IPR050527">
    <property type="entry name" value="Snail/Krueppel_Znf"/>
</dbReference>
<dbReference type="GO" id="GO:0000978">
    <property type="term" value="F:RNA polymerase II cis-regulatory region sequence-specific DNA binding"/>
    <property type="evidence" value="ECO:0007669"/>
    <property type="project" value="TreeGrafter"/>
</dbReference>
<evidence type="ECO:0000256" key="5">
    <source>
        <dbReference type="ARBA" id="ARBA00022833"/>
    </source>
</evidence>
<dbReference type="FunFam" id="3.30.160.60:FF:000706">
    <property type="entry name" value="Zinc finger protein"/>
    <property type="match status" value="1"/>
</dbReference>
<dbReference type="FunFam" id="3.30.160.60:FF:001465">
    <property type="entry name" value="Zinc finger protein 560"/>
    <property type="match status" value="1"/>
</dbReference>
<feature type="domain" description="C2H2-type" evidence="11">
    <location>
        <begin position="274"/>
        <end position="302"/>
    </location>
</feature>
<keyword evidence="7" id="KW-0539">Nucleus</keyword>
<keyword evidence="2" id="KW-0479">Metal-binding</keyword>
<dbReference type="SMART" id="SM00355">
    <property type="entry name" value="ZnF_C2H2"/>
    <property type="match status" value="5"/>
</dbReference>
<name>A0A6V7U391_MELEN</name>
<evidence type="ECO:0000256" key="2">
    <source>
        <dbReference type="ARBA" id="ARBA00022723"/>
    </source>
</evidence>
<dbReference type="Pfam" id="PF00096">
    <property type="entry name" value="zf-C2H2"/>
    <property type="match status" value="4"/>
</dbReference>
<feature type="domain" description="C2H2-type" evidence="11">
    <location>
        <begin position="246"/>
        <end position="273"/>
    </location>
</feature>
<evidence type="ECO:0000256" key="10">
    <source>
        <dbReference type="SAM" id="MobiDB-lite"/>
    </source>
</evidence>
<evidence type="ECO:0000256" key="9">
    <source>
        <dbReference type="PROSITE-ProRule" id="PRU00042"/>
    </source>
</evidence>
<dbReference type="GO" id="GO:0008270">
    <property type="term" value="F:zinc ion binding"/>
    <property type="evidence" value="ECO:0007669"/>
    <property type="project" value="UniProtKB-KW"/>
</dbReference>
<evidence type="ECO:0000313" key="13">
    <source>
        <dbReference type="Proteomes" id="UP000580250"/>
    </source>
</evidence>
<keyword evidence="3" id="KW-0677">Repeat</keyword>
<feature type="domain" description="C2H2-type" evidence="11">
    <location>
        <begin position="218"/>
        <end position="245"/>
    </location>
</feature>
<dbReference type="EMBL" id="CAJEWN010000025">
    <property type="protein sequence ID" value="CAD2140615.1"/>
    <property type="molecule type" value="Genomic_DNA"/>
</dbReference>
<sequence>MLILNNNWPRLTFPSTQGISTPPCSTSNNFFLSPIKTNNIPLTKTTKFPPSPTFSTPQLEKKRNKVLVKQNIKREFTIDGLLLKEVENKKIKKEENVGVVDYFMEEGQLSLTDGRRNVGIKGGGGRKRKGSSNEDFEYSPPLPKSSSPLLLQQQKLPPSKHVCTECGKSYATSSNLSRHKQTHRPIDSPHARRCPYCEKPYVSMPAFAMHILTHQAKHKCPKCGKLFSRPWLLKGHLRSHTGQKPFGCGNCGKAFSDRSNLRAHLNTHNAEKRWSCAHCGRGFVLKSYLNKHLEQQHGDSNLVNNEEEEK</sequence>
<comment type="caution">
    <text evidence="12">The sequence shown here is derived from an EMBL/GenBank/DDBJ whole genome shotgun (WGS) entry which is preliminary data.</text>
</comment>
<dbReference type="FunFam" id="3.30.160.60:FF:000043">
    <property type="entry name" value="Scratch family zinc finger 2"/>
    <property type="match status" value="1"/>
</dbReference>
<keyword evidence="6" id="KW-0238">DNA-binding</keyword>
<evidence type="ECO:0000256" key="6">
    <source>
        <dbReference type="ARBA" id="ARBA00023125"/>
    </source>
</evidence>
<protein>
    <recommendedName>
        <fullName evidence="11">C2H2-type domain-containing protein</fullName>
    </recommendedName>
</protein>
<organism evidence="12 13">
    <name type="scientific">Meloidogyne enterolobii</name>
    <name type="common">Root-knot nematode worm</name>
    <name type="synonym">Meloidogyne mayaguensis</name>
    <dbReference type="NCBI Taxonomy" id="390850"/>
    <lineage>
        <taxon>Eukaryota</taxon>
        <taxon>Metazoa</taxon>
        <taxon>Ecdysozoa</taxon>
        <taxon>Nematoda</taxon>
        <taxon>Chromadorea</taxon>
        <taxon>Rhabditida</taxon>
        <taxon>Tylenchina</taxon>
        <taxon>Tylenchomorpha</taxon>
        <taxon>Tylenchoidea</taxon>
        <taxon>Meloidogynidae</taxon>
        <taxon>Meloidogyninae</taxon>
        <taxon>Meloidogyne</taxon>
    </lineage>
</organism>
<dbReference type="PROSITE" id="PS00028">
    <property type="entry name" value="ZINC_FINGER_C2H2_1"/>
    <property type="match status" value="4"/>
</dbReference>
<feature type="domain" description="C2H2-type" evidence="11">
    <location>
        <begin position="161"/>
        <end position="183"/>
    </location>
</feature>
<evidence type="ECO:0000259" key="11">
    <source>
        <dbReference type="PROSITE" id="PS50157"/>
    </source>
</evidence>
<reference evidence="12 13" key="1">
    <citation type="submission" date="2020-08" db="EMBL/GenBank/DDBJ databases">
        <authorList>
            <person name="Koutsovoulos G."/>
            <person name="Danchin GJ E."/>
        </authorList>
    </citation>
    <scope>NUCLEOTIDE SEQUENCE [LARGE SCALE GENOMIC DNA]</scope>
</reference>
<evidence type="ECO:0000256" key="8">
    <source>
        <dbReference type="ARBA" id="ARBA00037948"/>
    </source>
</evidence>
<dbReference type="OrthoDB" id="5428132at2759"/>
<keyword evidence="4 9" id="KW-0863">Zinc-finger</keyword>
<proteinExistence type="inferred from homology"/>
<dbReference type="GO" id="GO:0000122">
    <property type="term" value="P:negative regulation of transcription by RNA polymerase II"/>
    <property type="evidence" value="ECO:0007669"/>
    <property type="project" value="UniProtKB-ARBA"/>
</dbReference>
<dbReference type="PROSITE" id="PS50157">
    <property type="entry name" value="ZINC_FINGER_C2H2_2"/>
    <property type="match status" value="4"/>
</dbReference>
<dbReference type="SUPFAM" id="SSF57667">
    <property type="entry name" value="beta-beta-alpha zinc fingers"/>
    <property type="match status" value="3"/>
</dbReference>
<dbReference type="GO" id="GO:0005634">
    <property type="term" value="C:nucleus"/>
    <property type="evidence" value="ECO:0007669"/>
    <property type="project" value="UniProtKB-SubCell"/>
</dbReference>
<accession>A0A6V7U391</accession>
<dbReference type="InterPro" id="IPR013087">
    <property type="entry name" value="Znf_C2H2_type"/>
</dbReference>
<dbReference type="PANTHER" id="PTHR24388:SF38">
    <property type="entry name" value="PROTEIN SNAIL"/>
    <property type="match status" value="1"/>
</dbReference>
<dbReference type="PANTHER" id="PTHR24388">
    <property type="entry name" value="ZINC FINGER PROTEIN"/>
    <property type="match status" value="1"/>
</dbReference>